<name>A0AAW0C7U5_9AGAR</name>
<reference evidence="3 4" key="1">
    <citation type="journal article" date="2024" name="J Genomics">
        <title>Draft genome sequencing and assembly of Favolaschia claudopus CIRM-BRFM 2984 isolated from oak limbs.</title>
        <authorList>
            <person name="Navarro D."/>
            <person name="Drula E."/>
            <person name="Chaduli D."/>
            <person name="Cazenave R."/>
            <person name="Ahrendt S."/>
            <person name="Wang J."/>
            <person name="Lipzen A."/>
            <person name="Daum C."/>
            <person name="Barry K."/>
            <person name="Grigoriev I.V."/>
            <person name="Favel A."/>
            <person name="Rosso M.N."/>
            <person name="Martin F."/>
        </authorList>
    </citation>
    <scope>NUCLEOTIDE SEQUENCE [LARGE SCALE GENOMIC DNA]</scope>
    <source>
        <strain evidence="3 4">CIRM-BRFM 2984</strain>
    </source>
</reference>
<evidence type="ECO:0000313" key="2">
    <source>
        <dbReference type="EMBL" id="KAK6987879.1"/>
    </source>
</evidence>
<proteinExistence type="predicted"/>
<organism evidence="3 4">
    <name type="scientific">Favolaschia claudopus</name>
    <dbReference type="NCBI Taxonomy" id="2862362"/>
    <lineage>
        <taxon>Eukaryota</taxon>
        <taxon>Fungi</taxon>
        <taxon>Dikarya</taxon>
        <taxon>Basidiomycota</taxon>
        <taxon>Agaricomycotina</taxon>
        <taxon>Agaricomycetes</taxon>
        <taxon>Agaricomycetidae</taxon>
        <taxon>Agaricales</taxon>
        <taxon>Marasmiineae</taxon>
        <taxon>Mycenaceae</taxon>
        <taxon>Favolaschia</taxon>
    </lineage>
</organism>
<keyword evidence="4" id="KW-1185">Reference proteome</keyword>
<evidence type="ECO:0000313" key="3">
    <source>
        <dbReference type="EMBL" id="KAK7035116.1"/>
    </source>
</evidence>
<dbReference type="AlphaFoldDB" id="A0AAW0C7U5"/>
<dbReference type="EMBL" id="JAWWNJ010000127">
    <property type="protein sequence ID" value="KAK6987879.1"/>
    <property type="molecule type" value="Genomic_DNA"/>
</dbReference>
<protein>
    <submittedName>
        <fullName evidence="3">Uncharacterized protein</fullName>
    </submittedName>
</protein>
<gene>
    <name evidence="3" type="ORF">R3P38DRAFT_2772141</name>
    <name evidence="2" type="ORF">R3P38DRAFT_2805151</name>
</gene>
<dbReference type="Proteomes" id="UP001362999">
    <property type="component" value="Unassembled WGS sequence"/>
</dbReference>
<evidence type="ECO:0000256" key="1">
    <source>
        <dbReference type="SAM" id="MobiDB-lite"/>
    </source>
</evidence>
<accession>A0AAW0C7U5</accession>
<feature type="region of interest" description="Disordered" evidence="1">
    <location>
        <begin position="75"/>
        <end position="95"/>
    </location>
</feature>
<feature type="compositionally biased region" description="Acidic residues" evidence="1">
    <location>
        <begin position="75"/>
        <end position="92"/>
    </location>
</feature>
<comment type="caution">
    <text evidence="3">The sequence shown here is derived from an EMBL/GenBank/DDBJ whole genome shotgun (WGS) entry which is preliminary data.</text>
</comment>
<evidence type="ECO:0000313" key="4">
    <source>
        <dbReference type="Proteomes" id="UP001362999"/>
    </source>
</evidence>
<sequence length="108" mass="12098">MEWIFAHGAYTVVLTSQLLTRSEISPIQGDPLARIFQVPAPPPEPDDADFSLTCPSSEAEIQFEHWSEDLLDELVDSNDSDDSDESDDEFDEGSFITFQVDLPNSDFI</sequence>
<dbReference type="EMBL" id="JAWWNJ010000020">
    <property type="protein sequence ID" value="KAK7035116.1"/>
    <property type="molecule type" value="Genomic_DNA"/>
</dbReference>